<feature type="transmembrane region" description="Helical" evidence="2">
    <location>
        <begin position="38"/>
        <end position="59"/>
    </location>
</feature>
<name>X8E0A3_MYCXE</name>
<accession>X8E0A3</accession>
<keyword evidence="2" id="KW-1133">Transmembrane helix</keyword>
<dbReference type="PATRIC" id="fig|1299334.3.peg.915"/>
<dbReference type="EMBL" id="JAOB01000011">
    <property type="protein sequence ID" value="EUA73245.1"/>
    <property type="molecule type" value="Genomic_DNA"/>
</dbReference>
<evidence type="ECO:0000256" key="1">
    <source>
        <dbReference type="SAM" id="MobiDB-lite"/>
    </source>
</evidence>
<protein>
    <submittedName>
        <fullName evidence="3">Uncharacterized protein</fullName>
    </submittedName>
</protein>
<keyword evidence="2" id="KW-0472">Membrane</keyword>
<reference evidence="3" key="1">
    <citation type="submission" date="2014-01" db="EMBL/GenBank/DDBJ databases">
        <authorList>
            <person name="Brown-Elliot B."/>
            <person name="Wallace R."/>
            <person name="Lenaerts A."/>
            <person name="Ordway D."/>
            <person name="DeGroote M.A."/>
            <person name="Parker T."/>
            <person name="Sizemore C."/>
            <person name="Tallon L.J."/>
            <person name="Sadzewicz L.K."/>
            <person name="Sengamalay N."/>
            <person name="Fraser C.M."/>
            <person name="Hine E."/>
            <person name="Shefchek K.A."/>
            <person name="Das S.P."/>
            <person name="Tettelin H."/>
        </authorList>
    </citation>
    <scope>NUCLEOTIDE SEQUENCE [LARGE SCALE GENOMIC DNA]</scope>
    <source>
        <strain evidence="3">4042</strain>
    </source>
</reference>
<feature type="transmembrane region" description="Helical" evidence="2">
    <location>
        <begin position="65"/>
        <end position="86"/>
    </location>
</feature>
<keyword evidence="2" id="KW-0812">Transmembrane</keyword>
<feature type="transmembrane region" description="Helical" evidence="2">
    <location>
        <begin position="95"/>
        <end position="114"/>
    </location>
</feature>
<comment type="caution">
    <text evidence="3">The sequence shown here is derived from an EMBL/GenBank/DDBJ whole genome shotgun (WGS) entry which is preliminary data.</text>
</comment>
<evidence type="ECO:0000256" key="2">
    <source>
        <dbReference type="SAM" id="Phobius"/>
    </source>
</evidence>
<evidence type="ECO:0000313" key="3">
    <source>
        <dbReference type="EMBL" id="EUA73245.1"/>
    </source>
</evidence>
<dbReference type="AlphaFoldDB" id="X8E0A3"/>
<organism evidence="3">
    <name type="scientific">Mycobacterium xenopi 4042</name>
    <dbReference type="NCBI Taxonomy" id="1299334"/>
    <lineage>
        <taxon>Bacteria</taxon>
        <taxon>Bacillati</taxon>
        <taxon>Actinomycetota</taxon>
        <taxon>Actinomycetes</taxon>
        <taxon>Mycobacteriales</taxon>
        <taxon>Mycobacteriaceae</taxon>
        <taxon>Mycobacterium</taxon>
    </lineage>
</organism>
<sequence length="185" mass="19237">MGDRLPGGAARQHPDLTATKPTVASGADTAATDPAIRIVVLTLLAIDGVLSALAAALLLPSYIGAIPFPISALVSGLVNAVLVWAAMHWTASPRVAVLPLWTWLLTVAAMTLGGPGDDIILGGRGVMAYGAVLLIALGMVPPVWLVLWRRRTKPVQGQRPPAQAGTGATVRSNVAVMSSAEIWRW</sequence>
<gene>
    <name evidence="3" type="ORF">I553_9401</name>
</gene>
<feature type="region of interest" description="Disordered" evidence="1">
    <location>
        <begin position="1"/>
        <end position="26"/>
    </location>
</feature>
<proteinExistence type="predicted"/>
<feature type="transmembrane region" description="Helical" evidence="2">
    <location>
        <begin position="126"/>
        <end position="148"/>
    </location>
</feature>